<dbReference type="UniPathway" id="UPA00075">
    <property type="reaction ID" value="UER00336"/>
</dbReference>
<dbReference type="EC" id="4.3.2.2" evidence="4 11"/>
<dbReference type="InterPro" id="IPR008948">
    <property type="entry name" value="L-Aspartase-like"/>
</dbReference>
<dbReference type="Gene3D" id="1.10.275.10">
    <property type="entry name" value="Fumarase/aspartase (N-terminal domain)"/>
    <property type="match status" value="1"/>
</dbReference>
<accession>A0A5B8XQG4</accession>
<dbReference type="RefSeq" id="WP_146957633.1">
    <property type="nucleotide sequence ID" value="NZ_CP042467.1"/>
</dbReference>
<protein>
    <recommendedName>
        <fullName evidence="5 11">Adenylosuccinate lyase</fullName>
        <shortName evidence="12">ASL</shortName>
        <ecNumber evidence="4 11">4.3.2.2</ecNumber>
    </recommendedName>
    <alternativeName>
        <fullName evidence="9 12">Adenylosuccinase</fullName>
    </alternativeName>
</protein>
<dbReference type="CDD" id="cd01360">
    <property type="entry name" value="Adenylsuccinate_lyase_1"/>
    <property type="match status" value="1"/>
</dbReference>
<sequence>MIPRYSRNEMAEIWSEESKLRRWFEVELAAVEGWAKVGVVPQEAAAHIQANAVLNPARVAEIEAVTRHDVAAFVQSLEESVGEEYGRWIHYGMTSSDVLDSAFALQLVQASDLLDEGLQGLMAALKARAMEHKHTPMVGRSHGIHAEAMTAGLVFAMWYDEVRRHRIRLKAARESVNTAKISGPVGNFTQIPIEVESHVCEVLRLNPELAASQVVSRDRHAEFFCVLGLIASSLEKFSVQIRHWQRTEVGEAEEKFHVGQKGSSAMPHKRNPILSENVTGLARIVRGYVTPALENVALWHERDISHSSVERVIAPDATVTLDFALHRFTRVVRDLVIYPDRMKRNLELSGGLIFSQGILLKLIQNGDSRQAAYAKVQAVAMRAFENDQRFEELALEAEEFKDGITQEELNQCFDLEHVLRRVEEIFQRVFSH</sequence>
<evidence type="ECO:0000256" key="12">
    <source>
        <dbReference type="RuleBase" id="RU361172"/>
    </source>
</evidence>
<gene>
    <name evidence="14" type="ORF">FRD01_03325</name>
</gene>
<dbReference type="GO" id="GO:0005829">
    <property type="term" value="C:cytosol"/>
    <property type="evidence" value="ECO:0007669"/>
    <property type="project" value="TreeGrafter"/>
</dbReference>
<keyword evidence="7 12" id="KW-0456">Lyase</keyword>
<dbReference type="Pfam" id="PF00206">
    <property type="entry name" value="Lyase_1"/>
    <property type="match status" value="1"/>
</dbReference>
<dbReference type="InterPro" id="IPR020557">
    <property type="entry name" value="Fumarate_lyase_CS"/>
</dbReference>
<evidence type="ECO:0000256" key="1">
    <source>
        <dbReference type="ARBA" id="ARBA00004706"/>
    </source>
</evidence>
<dbReference type="Gene3D" id="1.20.200.10">
    <property type="entry name" value="Fumarase/aspartase (Central domain)"/>
    <property type="match status" value="1"/>
</dbReference>
<evidence type="ECO:0000256" key="2">
    <source>
        <dbReference type="ARBA" id="ARBA00004734"/>
    </source>
</evidence>
<dbReference type="PROSITE" id="PS00163">
    <property type="entry name" value="FUMARATE_LYASES"/>
    <property type="match status" value="1"/>
</dbReference>
<dbReference type="InterPro" id="IPR004769">
    <property type="entry name" value="Pur_lyase"/>
</dbReference>
<dbReference type="GO" id="GO:0044208">
    <property type="term" value="P:'de novo' AMP biosynthetic process"/>
    <property type="evidence" value="ECO:0007669"/>
    <property type="project" value="UniProtKB-UniPathway"/>
</dbReference>
<keyword evidence="15" id="KW-1185">Reference proteome</keyword>
<dbReference type="GO" id="GO:0004018">
    <property type="term" value="F:N6-(1,2-dicarboxyethyl)AMP AMP-lyase (fumarate-forming) activity"/>
    <property type="evidence" value="ECO:0007669"/>
    <property type="project" value="UniProtKB-UniRule"/>
</dbReference>
<evidence type="ECO:0000256" key="9">
    <source>
        <dbReference type="ARBA" id="ARBA00030717"/>
    </source>
</evidence>
<evidence type="ECO:0000259" key="13">
    <source>
        <dbReference type="SMART" id="SM00998"/>
    </source>
</evidence>
<dbReference type="EMBL" id="CP042467">
    <property type="protein sequence ID" value="QED26303.1"/>
    <property type="molecule type" value="Genomic_DNA"/>
</dbReference>
<evidence type="ECO:0000256" key="10">
    <source>
        <dbReference type="ARBA" id="ARBA00049115"/>
    </source>
</evidence>
<keyword evidence="6 12" id="KW-0658">Purine biosynthesis</keyword>
<organism evidence="14 15">
    <name type="scientific">Microvenator marinus</name>
    <dbReference type="NCBI Taxonomy" id="2600177"/>
    <lineage>
        <taxon>Bacteria</taxon>
        <taxon>Deltaproteobacteria</taxon>
        <taxon>Bradymonadales</taxon>
        <taxon>Microvenatoraceae</taxon>
        <taxon>Microvenator</taxon>
    </lineage>
</organism>
<reference evidence="14 15" key="1">
    <citation type="submission" date="2019-08" db="EMBL/GenBank/DDBJ databases">
        <authorList>
            <person name="Liang Q."/>
        </authorList>
    </citation>
    <scope>NUCLEOTIDE SEQUENCE [LARGE SCALE GENOMIC DNA]</scope>
    <source>
        <strain evidence="14 15">V1718</strain>
    </source>
</reference>
<dbReference type="FunFam" id="1.20.200.10:FF:000008">
    <property type="entry name" value="Adenylosuccinate lyase"/>
    <property type="match status" value="1"/>
</dbReference>
<evidence type="ECO:0000256" key="4">
    <source>
        <dbReference type="ARBA" id="ARBA00012339"/>
    </source>
</evidence>
<name>A0A5B8XQG4_9DELT</name>
<comment type="pathway">
    <text evidence="2 12">Purine metabolism; AMP biosynthesis via de novo pathway; AMP from IMP: step 2/2.</text>
</comment>
<evidence type="ECO:0000256" key="5">
    <source>
        <dbReference type="ARBA" id="ARBA00017058"/>
    </source>
</evidence>
<dbReference type="PANTHER" id="PTHR43172:SF1">
    <property type="entry name" value="ADENYLOSUCCINATE LYASE"/>
    <property type="match status" value="1"/>
</dbReference>
<evidence type="ECO:0000256" key="6">
    <source>
        <dbReference type="ARBA" id="ARBA00022755"/>
    </source>
</evidence>
<dbReference type="Proteomes" id="UP000321595">
    <property type="component" value="Chromosome"/>
</dbReference>
<evidence type="ECO:0000313" key="15">
    <source>
        <dbReference type="Proteomes" id="UP000321595"/>
    </source>
</evidence>
<dbReference type="UniPathway" id="UPA00074">
    <property type="reaction ID" value="UER00132"/>
</dbReference>
<comment type="similarity">
    <text evidence="3 12">Belongs to the lyase 1 family. Adenylosuccinate lyase subfamily.</text>
</comment>
<comment type="catalytic activity">
    <reaction evidence="10">
        <text>N(6)-(1,2-dicarboxyethyl)-AMP = fumarate + AMP</text>
        <dbReference type="Rhea" id="RHEA:16853"/>
        <dbReference type="ChEBI" id="CHEBI:29806"/>
        <dbReference type="ChEBI" id="CHEBI:57567"/>
        <dbReference type="ChEBI" id="CHEBI:456215"/>
        <dbReference type="EC" id="4.3.2.2"/>
    </reaction>
    <physiologicalReaction direction="left-to-right" evidence="10">
        <dbReference type="Rhea" id="RHEA:16854"/>
    </physiologicalReaction>
</comment>
<dbReference type="InterPro" id="IPR000362">
    <property type="entry name" value="Fumarate_lyase_fam"/>
</dbReference>
<dbReference type="SUPFAM" id="SSF48557">
    <property type="entry name" value="L-aspartase-like"/>
    <property type="match status" value="1"/>
</dbReference>
<dbReference type="PRINTS" id="PR00145">
    <property type="entry name" value="ARGSUCLYASE"/>
</dbReference>
<dbReference type="InterPro" id="IPR022761">
    <property type="entry name" value="Fumarate_lyase_N"/>
</dbReference>
<feature type="domain" description="Adenylosuccinate lyase C-terminal" evidence="13">
    <location>
        <begin position="350"/>
        <end position="430"/>
    </location>
</feature>
<dbReference type="FunFam" id="1.10.40.30:FF:000007">
    <property type="entry name" value="Adenylosuccinate lyase"/>
    <property type="match status" value="1"/>
</dbReference>
<proteinExistence type="inferred from homology"/>
<evidence type="ECO:0000313" key="14">
    <source>
        <dbReference type="EMBL" id="QED26303.1"/>
    </source>
</evidence>
<dbReference type="PRINTS" id="PR00149">
    <property type="entry name" value="FUMRATELYASE"/>
</dbReference>
<comment type="pathway">
    <text evidence="1 12">Purine metabolism; IMP biosynthesis via de novo pathway; 5-amino-1-(5-phospho-D-ribosyl)imidazole-4-carboxamide from 5-amino-1-(5-phospho-D-ribosyl)imidazole-4-carboxylate: step 2/2.</text>
</comment>
<evidence type="ECO:0000256" key="3">
    <source>
        <dbReference type="ARBA" id="ARBA00008273"/>
    </source>
</evidence>
<dbReference type="KEGG" id="bbae:FRD01_03325"/>
<dbReference type="Gene3D" id="1.10.40.30">
    <property type="entry name" value="Fumarase/aspartase (C-terminal domain)"/>
    <property type="match status" value="1"/>
</dbReference>
<dbReference type="GO" id="GO:0006189">
    <property type="term" value="P:'de novo' IMP biosynthetic process"/>
    <property type="evidence" value="ECO:0007669"/>
    <property type="project" value="UniProtKB-UniPathway"/>
</dbReference>
<dbReference type="Pfam" id="PF10397">
    <property type="entry name" value="ADSL_C"/>
    <property type="match status" value="1"/>
</dbReference>
<comment type="catalytic activity">
    <reaction evidence="8">
        <text>(2S)-2-[5-amino-1-(5-phospho-beta-D-ribosyl)imidazole-4-carboxamido]succinate = 5-amino-1-(5-phospho-beta-D-ribosyl)imidazole-4-carboxamide + fumarate</text>
        <dbReference type="Rhea" id="RHEA:23920"/>
        <dbReference type="ChEBI" id="CHEBI:29806"/>
        <dbReference type="ChEBI" id="CHEBI:58443"/>
        <dbReference type="ChEBI" id="CHEBI:58475"/>
        <dbReference type="EC" id="4.3.2.2"/>
    </reaction>
    <physiologicalReaction direction="left-to-right" evidence="8">
        <dbReference type="Rhea" id="RHEA:23921"/>
    </physiologicalReaction>
</comment>
<evidence type="ECO:0000256" key="11">
    <source>
        <dbReference type="NCBIfam" id="TIGR00928"/>
    </source>
</evidence>
<dbReference type="InterPro" id="IPR024083">
    <property type="entry name" value="Fumarase/histidase_N"/>
</dbReference>
<dbReference type="AlphaFoldDB" id="A0A5B8XQG4"/>
<dbReference type="OrthoDB" id="9768878at2"/>
<evidence type="ECO:0000256" key="8">
    <source>
        <dbReference type="ARBA" id="ARBA00024477"/>
    </source>
</evidence>
<dbReference type="NCBIfam" id="TIGR00928">
    <property type="entry name" value="purB"/>
    <property type="match status" value="1"/>
</dbReference>
<dbReference type="SMART" id="SM00998">
    <property type="entry name" value="ADSL_C"/>
    <property type="match status" value="1"/>
</dbReference>
<dbReference type="PANTHER" id="PTHR43172">
    <property type="entry name" value="ADENYLOSUCCINATE LYASE"/>
    <property type="match status" value="1"/>
</dbReference>
<evidence type="ECO:0000256" key="7">
    <source>
        <dbReference type="ARBA" id="ARBA00023239"/>
    </source>
</evidence>
<dbReference type="GO" id="GO:0070626">
    <property type="term" value="F:(S)-2-(5-amino-1-(5-phospho-D-ribosyl)imidazole-4-carboxamido) succinate lyase (fumarate-forming) activity"/>
    <property type="evidence" value="ECO:0007669"/>
    <property type="project" value="TreeGrafter"/>
</dbReference>
<dbReference type="InterPro" id="IPR019468">
    <property type="entry name" value="AdenyloSucc_lyase_C"/>
</dbReference>